<dbReference type="Proteomes" id="UP000499080">
    <property type="component" value="Unassembled WGS sequence"/>
</dbReference>
<keyword evidence="2" id="KW-1185">Reference proteome</keyword>
<evidence type="ECO:0000313" key="2">
    <source>
        <dbReference type="Proteomes" id="UP000499080"/>
    </source>
</evidence>
<evidence type="ECO:0000313" key="1">
    <source>
        <dbReference type="EMBL" id="GBN44551.1"/>
    </source>
</evidence>
<proteinExistence type="predicted"/>
<gene>
    <name evidence="1" type="ORF">AVEN_179525_1</name>
</gene>
<name>A0A4Y2NZP5_ARAVE</name>
<dbReference type="AlphaFoldDB" id="A0A4Y2NZP5"/>
<accession>A0A4Y2NZP5</accession>
<reference evidence="1 2" key="1">
    <citation type="journal article" date="2019" name="Sci. Rep.">
        <title>Orb-weaving spider Araneus ventricosus genome elucidates the spidroin gene catalogue.</title>
        <authorList>
            <person name="Kono N."/>
            <person name="Nakamura H."/>
            <person name="Ohtoshi R."/>
            <person name="Moran D.A.P."/>
            <person name="Shinohara A."/>
            <person name="Yoshida Y."/>
            <person name="Fujiwara M."/>
            <person name="Mori M."/>
            <person name="Tomita M."/>
            <person name="Arakawa K."/>
        </authorList>
    </citation>
    <scope>NUCLEOTIDE SEQUENCE [LARGE SCALE GENOMIC DNA]</scope>
</reference>
<protein>
    <submittedName>
        <fullName evidence="1">Uncharacterized protein</fullName>
    </submittedName>
</protein>
<dbReference type="EMBL" id="BGPR01010152">
    <property type="protein sequence ID" value="GBN44551.1"/>
    <property type="molecule type" value="Genomic_DNA"/>
</dbReference>
<organism evidence="1 2">
    <name type="scientific">Araneus ventricosus</name>
    <name type="common">Orbweaver spider</name>
    <name type="synonym">Epeira ventricosa</name>
    <dbReference type="NCBI Taxonomy" id="182803"/>
    <lineage>
        <taxon>Eukaryota</taxon>
        <taxon>Metazoa</taxon>
        <taxon>Ecdysozoa</taxon>
        <taxon>Arthropoda</taxon>
        <taxon>Chelicerata</taxon>
        <taxon>Arachnida</taxon>
        <taxon>Araneae</taxon>
        <taxon>Araneomorphae</taxon>
        <taxon>Entelegynae</taxon>
        <taxon>Araneoidea</taxon>
        <taxon>Araneidae</taxon>
        <taxon>Araneus</taxon>
    </lineage>
</organism>
<sequence length="236" mass="27393">MIIRYQDAQPSLITHTVSRSTTFTHNPYRTEIHNFHSYNLHSIKIHNLHSYNLHSIKIHNLHSYNLHSIKIHNLHSYNLHSIKIHNLHSYSLHEYQRSTTFHSITCMYQNPQPSLITHVPCRRGSWPSLMAMPCRCRDLAFSQAMPLPYRDPQPSLMAMPCRDPRPSLIARTVPRIWPSLIARCCIELCSLHHSPCRARGIQAFTHNPCRAGQYGYSLMAACHLPGYTAIRITRCR</sequence>
<comment type="caution">
    <text evidence="1">The sequence shown here is derived from an EMBL/GenBank/DDBJ whole genome shotgun (WGS) entry which is preliminary data.</text>
</comment>